<sequence length="336" mass="35507">MRATGKRCRSLPYQAVRVEGKAVLPADSGRGGESCHFVLPSDYRNYNDWIGLLLIPPLIPPAAMPLRSLMAVLLLTQSAAALTFTAEFDAQFVLQDHAPGAAQPTYAQTVPVGIEVVTDLQTVSYRVSWDLEDVRFTPDGAAAPLYVSSAGEITPVADLGVLDDNAIWIYLESPDVLYAGGWEVRTDAADGALVSQAAAGAVTQETGSFTNLIFDNSGPAEGLSLEGFAPPLAQPLGDPVGGYSLAIDISSPYFLLTQTLSGDMNSDGQVDSADYTVWRDADGPLKDRLTSYDDWRSNYGGQVPSAAAASSAPEPAAAGLLAVGLLASLRRRRRIG</sequence>
<protein>
    <recommendedName>
        <fullName evidence="3">PEP-CTERM protein-sorting domain-containing protein</fullName>
    </recommendedName>
</protein>
<dbReference type="Proteomes" id="UP000316714">
    <property type="component" value="Unassembled WGS sequence"/>
</dbReference>
<dbReference type="AlphaFoldDB" id="A0A5C5UVJ6"/>
<comment type="caution">
    <text evidence="1">The sequence shown here is derived from an EMBL/GenBank/DDBJ whole genome shotgun (WGS) entry which is preliminary data.</text>
</comment>
<reference evidence="1 2" key="1">
    <citation type="submission" date="2019-02" db="EMBL/GenBank/DDBJ databases">
        <title>Deep-cultivation of Planctomycetes and their phenomic and genomic characterization uncovers novel biology.</title>
        <authorList>
            <person name="Wiegand S."/>
            <person name="Jogler M."/>
            <person name="Boedeker C."/>
            <person name="Pinto D."/>
            <person name="Vollmers J."/>
            <person name="Rivas-Marin E."/>
            <person name="Kohn T."/>
            <person name="Peeters S.H."/>
            <person name="Heuer A."/>
            <person name="Rast P."/>
            <person name="Oberbeckmann S."/>
            <person name="Bunk B."/>
            <person name="Jeske O."/>
            <person name="Meyerdierks A."/>
            <person name="Storesund J.E."/>
            <person name="Kallscheuer N."/>
            <person name="Luecker S."/>
            <person name="Lage O.M."/>
            <person name="Pohl T."/>
            <person name="Merkel B.J."/>
            <person name="Hornburger P."/>
            <person name="Mueller R.-W."/>
            <person name="Bruemmer F."/>
            <person name="Labrenz M."/>
            <person name="Spormann A.M."/>
            <person name="Op Den Camp H."/>
            <person name="Overmann J."/>
            <person name="Amann R."/>
            <person name="Jetten M.S.M."/>
            <person name="Mascher T."/>
            <person name="Medema M.H."/>
            <person name="Devos D.P."/>
            <person name="Kaster A.-K."/>
            <person name="Ovreas L."/>
            <person name="Rohde M."/>
            <person name="Galperin M.Y."/>
            <person name="Jogler C."/>
        </authorList>
    </citation>
    <scope>NUCLEOTIDE SEQUENCE [LARGE SCALE GENOMIC DNA]</scope>
    <source>
        <strain evidence="1 2">KOR34</strain>
    </source>
</reference>
<evidence type="ECO:0000313" key="1">
    <source>
        <dbReference type="EMBL" id="TWT30178.1"/>
    </source>
</evidence>
<name>A0A5C5UVJ6_9BACT</name>
<gene>
    <name evidence="1" type="ORF">KOR34_47360</name>
</gene>
<evidence type="ECO:0000313" key="2">
    <source>
        <dbReference type="Proteomes" id="UP000316714"/>
    </source>
</evidence>
<evidence type="ECO:0008006" key="3">
    <source>
        <dbReference type="Google" id="ProtNLM"/>
    </source>
</evidence>
<proteinExistence type="predicted"/>
<organism evidence="1 2">
    <name type="scientific">Posidoniimonas corsicana</name>
    <dbReference type="NCBI Taxonomy" id="1938618"/>
    <lineage>
        <taxon>Bacteria</taxon>
        <taxon>Pseudomonadati</taxon>
        <taxon>Planctomycetota</taxon>
        <taxon>Planctomycetia</taxon>
        <taxon>Pirellulales</taxon>
        <taxon>Lacipirellulaceae</taxon>
        <taxon>Posidoniimonas</taxon>
    </lineage>
</organism>
<dbReference type="InterPro" id="IPR013424">
    <property type="entry name" value="Ice-binding_C"/>
</dbReference>
<accession>A0A5C5UVJ6</accession>
<keyword evidence="2" id="KW-1185">Reference proteome</keyword>
<dbReference type="EMBL" id="SIHJ01000005">
    <property type="protein sequence ID" value="TWT30178.1"/>
    <property type="molecule type" value="Genomic_DNA"/>
</dbReference>
<dbReference type="NCBIfam" id="TIGR02595">
    <property type="entry name" value="PEP_CTERM"/>
    <property type="match status" value="1"/>
</dbReference>